<dbReference type="SUPFAM" id="SSF54106">
    <property type="entry name" value="LysM domain"/>
    <property type="match status" value="1"/>
</dbReference>
<dbReference type="GO" id="GO:0030288">
    <property type="term" value="C:outer membrane-bounded periplasmic space"/>
    <property type="evidence" value="ECO:0007669"/>
    <property type="project" value="TreeGrafter"/>
</dbReference>
<dbReference type="EMBL" id="WSRQ01000062">
    <property type="protein sequence ID" value="MVX66576.1"/>
    <property type="molecule type" value="Genomic_DNA"/>
</dbReference>
<dbReference type="CDD" id="cd02696">
    <property type="entry name" value="MurNAc-LAA"/>
    <property type="match status" value="1"/>
</dbReference>
<dbReference type="AlphaFoldDB" id="A0A964W4I6"/>
<accession>A0A964W4I6</accession>
<dbReference type="Pfam" id="PF01476">
    <property type="entry name" value="LysM"/>
    <property type="match status" value="1"/>
</dbReference>
<dbReference type="SMART" id="SM00646">
    <property type="entry name" value="Ami_3"/>
    <property type="match status" value="1"/>
</dbReference>
<protein>
    <submittedName>
        <fullName evidence="2">LysM peptidoglycan-binding domain-containing protein</fullName>
    </submittedName>
</protein>
<comment type="caution">
    <text evidence="2">The sequence shown here is derived from an EMBL/GenBank/DDBJ whole genome shotgun (WGS) entry which is preliminary data.</text>
</comment>
<evidence type="ECO:0000259" key="1">
    <source>
        <dbReference type="PROSITE" id="PS51782"/>
    </source>
</evidence>
<organism evidence="2 3">
    <name type="scientific">Clostridium chromiireducens</name>
    <dbReference type="NCBI Taxonomy" id="225345"/>
    <lineage>
        <taxon>Bacteria</taxon>
        <taxon>Bacillati</taxon>
        <taxon>Bacillota</taxon>
        <taxon>Clostridia</taxon>
        <taxon>Eubacteriales</taxon>
        <taxon>Clostridiaceae</taxon>
        <taxon>Clostridium</taxon>
    </lineage>
</organism>
<dbReference type="InterPro" id="IPR018392">
    <property type="entry name" value="LysM"/>
</dbReference>
<dbReference type="InterPro" id="IPR036779">
    <property type="entry name" value="LysM_dom_sf"/>
</dbReference>
<dbReference type="PROSITE" id="PS51782">
    <property type="entry name" value="LYSM"/>
    <property type="match status" value="1"/>
</dbReference>
<reference evidence="2" key="1">
    <citation type="submission" date="2019-12" db="EMBL/GenBank/DDBJ databases">
        <title>Microbes associate with the intestines of laboratory mice.</title>
        <authorList>
            <person name="Navarre W."/>
            <person name="Wong E."/>
        </authorList>
    </citation>
    <scope>NUCLEOTIDE SEQUENCE</scope>
    <source>
        <strain evidence="2">NM79_F5</strain>
    </source>
</reference>
<sequence length="242" mass="26561">MSKINTIAIDFGHNVNFDIGAVGIRKEDELNKLVGETLIEKFRGAGINVVNCTPSNATSLYDSLNQRCIVANNSNADFFISIHHNAGGGEGAEVLCYDSGIAEEVGNIILSQLANIGIKDRGVKIRRDLFIINRTRMKAILVECAFVDSELDMSNYDYNKVSGAIFQGVCNKFGIGVNSDGIDNINTNSNGSEIGEVYHTVVNGESLSRMSNRYDVSMQRLVDMNDIKDKNLIFVGQKIRIK</sequence>
<dbReference type="RefSeq" id="WP_160361120.1">
    <property type="nucleotide sequence ID" value="NZ_WSRQ01000062.1"/>
</dbReference>
<dbReference type="Gene3D" id="3.40.630.40">
    <property type="entry name" value="Zn-dependent exopeptidases"/>
    <property type="match status" value="1"/>
</dbReference>
<feature type="domain" description="LysM" evidence="1">
    <location>
        <begin position="197"/>
        <end position="241"/>
    </location>
</feature>
<dbReference type="Gene3D" id="3.10.350.10">
    <property type="entry name" value="LysM domain"/>
    <property type="match status" value="1"/>
</dbReference>
<dbReference type="PANTHER" id="PTHR30404">
    <property type="entry name" value="N-ACETYLMURAMOYL-L-ALANINE AMIDASE"/>
    <property type="match status" value="1"/>
</dbReference>
<dbReference type="Proteomes" id="UP000656077">
    <property type="component" value="Unassembled WGS sequence"/>
</dbReference>
<dbReference type="SUPFAM" id="SSF53187">
    <property type="entry name" value="Zn-dependent exopeptidases"/>
    <property type="match status" value="1"/>
</dbReference>
<evidence type="ECO:0000313" key="3">
    <source>
        <dbReference type="Proteomes" id="UP000656077"/>
    </source>
</evidence>
<proteinExistence type="predicted"/>
<dbReference type="SMART" id="SM00257">
    <property type="entry name" value="LysM"/>
    <property type="match status" value="1"/>
</dbReference>
<dbReference type="CDD" id="cd00118">
    <property type="entry name" value="LysM"/>
    <property type="match status" value="1"/>
</dbReference>
<evidence type="ECO:0000313" key="2">
    <source>
        <dbReference type="EMBL" id="MVX66576.1"/>
    </source>
</evidence>
<name>A0A964W4I6_9CLOT</name>
<dbReference type="GO" id="GO:0008745">
    <property type="term" value="F:N-acetylmuramoyl-L-alanine amidase activity"/>
    <property type="evidence" value="ECO:0007669"/>
    <property type="project" value="InterPro"/>
</dbReference>
<dbReference type="Pfam" id="PF01520">
    <property type="entry name" value="Amidase_3"/>
    <property type="match status" value="1"/>
</dbReference>
<gene>
    <name evidence="2" type="ORF">GKZ28_23180</name>
</gene>
<dbReference type="PANTHER" id="PTHR30404:SF8">
    <property type="entry name" value="AUTOLYSIN PH-RELATED"/>
    <property type="match status" value="1"/>
</dbReference>
<dbReference type="GO" id="GO:0009253">
    <property type="term" value="P:peptidoglycan catabolic process"/>
    <property type="evidence" value="ECO:0007669"/>
    <property type="project" value="InterPro"/>
</dbReference>
<dbReference type="InterPro" id="IPR002508">
    <property type="entry name" value="MurNAc-LAA_cat"/>
</dbReference>
<dbReference type="InterPro" id="IPR050695">
    <property type="entry name" value="N-acetylmuramoyl_amidase_3"/>
</dbReference>